<feature type="region of interest" description="Disordered" evidence="1">
    <location>
        <begin position="270"/>
        <end position="323"/>
    </location>
</feature>
<proteinExistence type="predicted"/>
<dbReference type="Pfam" id="PF14223">
    <property type="entry name" value="Retrotran_gag_2"/>
    <property type="match status" value="1"/>
</dbReference>
<protein>
    <recommendedName>
        <fullName evidence="4">Gag protein</fullName>
    </recommendedName>
</protein>
<accession>A0ABQ5GPA1</accession>
<gene>
    <name evidence="2" type="ORF">Tco_1044220</name>
</gene>
<evidence type="ECO:0000313" key="2">
    <source>
        <dbReference type="EMBL" id="GJT77495.1"/>
    </source>
</evidence>
<keyword evidence="3" id="KW-1185">Reference proteome</keyword>
<sequence length="323" mass="36974">MSSLAEFAILNGADNRPPMLDKLINGPLVWPMIEENREMRRKRVPELSAPEKLQYEADVKATNIIFQGVTADVYELMSHHRETLSQYYHRFAQLINDMHIYQMRLQQFQVNTKFLNSLPPEWSKFVTDVKLVKDLHVTNFDQLFAHLEHHEAHANEIRLLKERSHDPLALVANHQYSTYQTAAYNNPQQQSSLSQYGVTYPNQQYSVSHPSTPQAVTYQSNAPQTVYQQPQAISQIDYQPQQTEFPALDSGLAVPVFNKGNDSGWKSYFSTGSGYQQKDRKPSQNDKTEHGMEKTVQIMDQSPKMTKCSSQYEESAVKTGAGN</sequence>
<evidence type="ECO:0000256" key="1">
    <source>
        <dbReference type="SAM" id="MobiDB-lite"/>
    </source>
</evidence>
<reference evidence="2" key="2">
    <citation type="submission" date="2022-01" db="EMBL/GenBank/DDBJ databases">
        <authorList>
            <person name="Yamashiro T."/>
            <person name="Shiraishi A."/>
            <person name="Satake H."/>
            <person name="Nakayama K."/>
        </authorList>
    </citation>
    <scope>NUCLEOTIDE SEQUENCE</scope>
</reference>
<feature type="compositionally biased region" description="Basic and acidic residues" evidence="1">
    <location>
        <begin position="277"/>
        <end position="293"/>
    </location>
</feature>
<dbReference type="EMBL" id="BQNB010018716">
    <property type="protein sequence ID" value="GJT77495.1"/>
    <property type="molecule type" value="Genomic_DNA"/>
</dbReference>
<comment type="caution">
    <text evidence="2">The sequence shown here is derived from an EMBL/GenBank/DDBJ whole genome shotgun (WGS) entry which is preliminary data.</text>
</comment>
<evidence type="ECO:0000313" key="3">
    <source>
        <dbReference type="Proteomes" id="UP001151760"/>
    </source>
</evidence>
<dbReference type="Proteomes" id="UP001151760">
    <property type="component" value="Unassembled WGS sequence"/>
</dbReference>
<name>A0ABQ5GPA1_9ASTR</name>
<evidence type="ECO:0008006" key="4">
    <source>
        <dbReference type="Google" id="ProtNLM"/>
    </source>
</evidence>
<feature type="compositionally biased region" description="Polar residues" evidence="1">
    <location>
        <begin position="298"/>
        <end position="313"/>
    </location>
</feature>
<organism evidence="2 3">
    <name type="scientific">Tanacetum coccineum</name>
    <dbReference type="NCBI Taxonomy" id="301880"/>
    <lineage>
        <taxon>Eukaryota</taxon>
        <taxon>Viridiplantae</taxon>
        <taxon>Streptophyta</taxon>
        <taxon>Embryophyta</taxon>
        <taxon>Tracheophyta</taxon>
        <taxon>Spermatophyta</taxon>
        <taxon>Magnoliopsida</taxon>
        <taxon>eudicotyledons</taxon>
        <taxon>Gunneridae</taxon>
        <taxon>Pentapetalae</taxon>
        <taxon>asterids</taxon>
        <taxon>campanulids</taxon>
        <taxon>Asterales</taxon>
        <taxon>Asteraceae</taxon>
        <taxon>Asteroideae</taxon>
        <taxon>Anthemideae</taxon>
        <taxon>Anthemidinae</taxon>
        <taxon>Tanacetum</taxon>
    </lineage>
</organism>
<reference evidence="2" key="1">
    <citation type="journal article" date="2022" name="Int. J. Mol. Sci.">
        <title>Draft Genome of Tanacetum Coccineum: Genomic Comparison of Closely Related Tanacetum-Family Plants.</title>
        <authorList>
            <person name="Yamashiro T."/>
            <person name="Shiraishi A."/>
            <person name="Nakayama K."/>
            <person name="Satake H."/>
        </authorList>
    </citation>
    <scope>NUCLEOTIDE SEQUENCE</scope>
</reference>